<name>A0A0B6ALB0_PRIM2</name>
<evidence type="ECO:0000256" key="1">
    <source>
        <dbReference type="SAM" id="Phobius"/>
    </source>
</evidence>
<dbReference type="Proteomes" id="UP000031829">
    <property type="component" value="Chromosome"/>
</dbReference>
<keyword evidence="1" id="KW-0472">Membrane</keyword>
<accession>A0A0B6ALB0</accession>
<protein>
    <recommendedName>
        <fullName evidence="2">TcaA protein NTF2-like domain-containing protein</fullName>
    </recommendedName>
</protein>
<dbReference type="EMBL" id="CP009920">
    <property type="protein sequence ID" value="AJI20599.1"/>
    <property type="molecule type" value="Genomic_DNA"/>
</dbReference>
<reference evidence="3 4" key="1">
    <citation type="journal article" date="2015" name="Genome Announc.">
        <title>Complete genome sequences for 35 biothreat assay-relevant bacillus species.</title>
        <authorList>
            <person name="Johnson S.L."/>
            <person name="Daligault H.E."/>
            <person name="Davenport K.W."/>
            <person name="Jaissle J."/>
            <person name="Frey K.G."/>
            <person name="Ladner J.T."/>
            <person name="Broomall S.M."/>
            <person name="Bishop-Lilly K.A."/>
            <person name="Bruce D.C."/>
            <person name="Gibbons H.S."/>
            <person name="Coyne S.R."/>
            <person name="Lo C.C."/>
            <person name="Meincke L."/>
            <person name="Munk A.C."/>
            <person name="Koroleva G.I."/>
            <person name="Rosenzweig C.N."/>
            <person name="Palacios G.F."/>
            <person name="Redden C.L."/>
            <person name="Minogue T.D."/>
            <person name="Chain P.S."/>
        </authorList>
    </citation>
    <scope>NUCLEOTIDE SEQUENCE [LARGE SCALE GENOMIC DNA]</scope>
    <source>
        <strain evidence="4">ATCC 14581 / DSM 32 / JCM 2506 / NBRC 15308 / NCIMB 9376 / NCTC 10342 / NRRL B-14308 / VKM B-512</strain>
    </source>
</reference>
<dbReference type="HOGENOM" id="CLU_477913_0_0_9"/>
<sequence length="570" mass="65988">MNTSHWNESAAQLIEAWIQLYKENEFLIGETKSLNMLKEEVDGMDKEKFLSIVERQLQKVYDELEKERTEYNINNSEYTMVTFLSSDYPEYINKRQSNMKQLQQLTSIHRSVTELFGKKLSSEADMVAFRNDFFQLTEKHANTSSLKEMKENWNTYLSAFVEFQKKHEHVKQAIAAVLEEDKSLKQEWKQLSKNKVVTKQKATAFRTKQHELNESIRKATTAQKQLLELHWPDVRSQFDALQEKMSKSLSTVLGETQRSMEAIIQNDAHEHAKLKQSLNDLHAVHKVDVHQTWLAAFIKKSRPFFNELSEDIKDTRCRELWNRIYGMYKGIAVNEFIVTYEEFLALQPLNSIKRTEMLKPLARLKVDIEPVTLPSYADFPVLKKQQSSRRTFPILIGGAIALVLLLTIVYMNRDNQTLETDSDVKATASTKLLKNEEVKPATVSKTDLENFFISYKAAYFSSLNSGDFSGMAPYIDSGQPVYKQLKSYITSLAGKNVSFANDQFLVKKTESHDDGTYDIYTNEVYTFTDSYDASTQFKKERIYHVKAVGKDKLQITKIDTLTDEQKPVEE</sequence>
<gene>
    <name evidence="3" type="ORF">BG04_5214</name>
</gene>
<keyword evidence="1" id="KW-0812">Transmembrane</keyword>
<feature type="transmembrane region" description="Helical" evidence="1">
    <location>
        <begin position="392"/>
        <end position="411"/>
    </location>
</feature>
<evidence type="ECO:0000313" key="4">
    <source>
        <dbReference type="Proteomes" id="UP000031829"/>
    </source>
</evidence>
<dbReference type="GeneID" id="93643170"/>
<dbReference type="AlphaFoldDB" id="A0A0B6ALB0"/>
<dbReference type="RefSeq" id="WP_034651302.1">
    <property type="nucleotide sequence ID" value="NZ_BCVB01000010.1"/>
</dbReference>
<feature type="domain" description="TcaA protein NTF2-like" evidence="2">
    <location>
        <begin position="445"/>
        <end position="558"/>
    </location>
</feature>
<dbReference type="InterPro" id="IPR054528">
    <property type="entry name" value="TcaA_5th"/>
</dbReference>
<organism evidence="3 4">
    <name type="scientific">Priestia megaterium (strain ATCC 14581 / DSM 32 / CCUG 1817 / JCM 2506 / NBRC 15308 / NCIMB 9376 / NCTC 10342 / NRRL B-14308 / VKM B-512 / Ford 19)</name>
    <name type="common">Bacillus megaterium</name>
    <dbReference type="NCBI Taxonomy" id="1348623"/>
    <lineage>
        <taxon>Bacteria</taxon>
        <taxon>Bacillati</taxon>
        <taxon>Bacillota</taxon>
        <taxon>Bacilli</taxon>
        <taxon>Bacillales</taxon>
        <taxon>Bacillaceae</taxon>
        <taxon>Priestia</taxon>
    </lineage>
</organism>
<dbReference type="Pfam" id="PF22819">
    <property type="entry name" value="TcaA_5th"/>
    <property type="match status" value="1"/>
</dbReference>
<proteinExistence type="predicted"/>
<evidence type="ECO:0000313" key="3">
    <source>
        <dbReference type="EMBL" id="AJI20599.1"/>
    </source>
</evidence>
<dbReference type="KEGG" id="bmeg:BG04_5214"/>
<evidence type="ECO:0000259" key="2">
    <source>
        <dbReference type="Pfam" id="PF22819"/>
    </source>
</evidence>
<keyword evidence="1" id="KW-1133">Transmembrane helix</keyword>